<sequence>MVRSRVRIALATISVFAVLAGLGMAIRGLAFDADEAFRYGIGAIVVGVAAFVFLLNPAPEDDA</sequence>
<dbReference type="EMBL" id="PNYC01000006">
    <property type="protein sequence ID" value="PMS36653.1"/>
    <property type="molecule type" value="Genomic_DNA"/>
</dbReference>
<organism evidence="2 3">
    <name type="scientific">Trinickia symbiotica</name>
    <dbReference type="NCBI Taxonomy" id="863227"/>
    <lineage>
        <taxon>Bacteria</taxon>
        <taxon>Pseudomonadati</taxon>
        <taxon>Pseudomonadota</taxon>
        <taxon>Betaproteobacteria</taxon>
        <taxon>Burkholderiales</taxon>
        <taxon>Burkholderiaceae</taxon>
        <taxon>Trinickia</taxon>
    </lineage>
</organism>
<proteinExistence type="predicted"/>
<keyword evidence="1" id="KW-0472">Membrane</keyword>
<comment type="caution">
    <text evidence="2">The sequence shown here is derived from an EMBL/GenBank/DDBJ whole genome shotgun (WGS) entry which is preliminary data.</text>
</comment>
<gene>
    <name evidence="2" type="ORF">C0Z20_11135</name>
</gene>
<protein>
    <recommendedName>
        <fullName evidence="4">DUF2964 domain-containing protein</fullName>
    </recommendedName>
</protein>
<dbReference type="InterPro" id="IPR021347">
    <property type="entry name" value="DUF2964"/>
</dbReference>
<evidence type="ECO:0000313" key="3">
    <source>
        <dbReference type="Proteomes" id="UP000235777"/>
    </source>
</evidence>
<dbReference type="Proteomes" id="UP000235777">
    <property type="component" value="Unassembled WGS sequence"/>
</dbReference>
<dbReference type="Pfam" id="PF11177">
    <property type="entry name" value="DUF2964"/>
    <property type="match status" value="1"/>
</dbReference>
<evidence type="ECO:0000256" key="1">
    <source>
        <dbReference type="SAM" id="Phobius"/>
    </source>
</evidence>
<keyword evidence="3" id="KW-1185">Reference proteome</keyword>
<evidence type="ECO:0000313" key="2">
    <source>
        <dbReference type="EMBL" id="PMS36653.1"/>
    </source>
</evidence>
<dbReference type="RefSeq" id="WP_102606891.1">
    <property type="nucleotide sequence ID" value="NZ_PNYC01000006.1"/>
</dbReference>
<evidence type="ECO:0008006" key="4">
    <source>
        <dbReference type="Google" id="ProtNLM"/>
    </source>
</evidence>
<dbReference type="AlphaFoldDB" id="A0A2N7X4G6"/>
<feature type="transmembrane region" description="Helical" evidence="1">
    <location>
        <begin position="36"/>
        <end position="55"/>
    </location>
</feature>
<keyword evidence="1" id="KW-1133">Transmembrane helix</keyword>
<keyword evidence="1" id="KW-0812">Transmembrane</keyword>
<name>A0A2N7X4G6_9BURK</name>
<reference evidence="2 3" key="1">
    <citation type="submission" date="2018-01" db="EMBL/GenBank/DDBJ databases">
        <title>Whole genome analyses suggest that Burkholderia sensu lato contains two further novel genera in the rhizoxinica-symbiotica group Mycetohabitans gen. nov., and Trinickia gen. nov.: implications for the evolution of diazotrophy and nodulation in the Burkholderiaceae.</title>
        <authorList>
            <person name="Estrada-de los Santos P."/>
            <person name="Palmer M."/>
            <person name="Chavez-Ramirez B."/>
            <person name="Beukes C."/>
            <person name="Steenkamp E.T."/>
            <person name="Hirsch A.M."/>
            <person name="Manyaka P."/>
            <person name="Maluk M."/>
            <person name="Lafos M."/>
            <person name="Crook M."/>
            <person name="Gross E."/>
            <person name="Simon M.F."/>
            <person name="Bueno dos Reis Junior F."/>
            <person name="Poole P.S."/>
            <person name="Venter S.N."/>
            <person name="James E.K."/>
        </authorList>
    </citation>
    <scope>NUCLEOTIDE SEQUENCE [LARGE SCALE GENOMIC DNA]</scope>
    <source>
        <strain evidence="2 3">JPY 581</strain>
    </source>
</reference>
<accession>A0A2N7X4G6</accession>
<feature type="transmembrane region" description="Helical" evidence="1">
    <location>
        <begin position="7"/>
        <end position="30"/>
    </location>
</feature>